<accession>A0A7X0JU20</accession>
<dbReference type="AlphaFoldDB" id="A0A7X0JU20"/>
<evidence type="ECO:0000313" key="3">
    <source>
        <dbReference type="Proteomes" id="UP000528457"/>
    </source>
</evidence>
<feature type="transmembrane region" description="Helical" evidence="1">
    <location>
        <begin position="126"/>
        <end position="145"/>
    </location>
</feature>
<feature type="transmembrane region" description="Helical" evidence="1">
    <location>
        <begin position="60"/>
        <end position="79"/>
    </location>
</feature>
<dbReference type="InParanoid" id="A0A7X0JU20"/>
<feature type="transmembrane region" description="Helical" evidence="1">
    <location>
        <begin position="33"/>
        <end position="54"/>
    </location>
</feature>
<gene>
    <name evidence="2" type="ORF">HNR48_001609</name>
</gene>
<dbReference type="EMBL" id="JACHHT010000001">
    <property type="protein sequence ID" value="MBB6521331.1"/>
    <property type="molecule type" value="Genomic_DNA"/>
</dbReference>
<reference evidence="2 3" key="1">
    <citation type="submission" date="2020-08" db="EMBL/GenBank/DDBJ databases">
        <title>Genomic Encyclopedia of Type Strains, Phase IV (KMG-IV): sequencing the most valuable type-strain genomes for metagenomic binning, comparative biology and taxonomic classification.</title>
        <authorList>
            <person name="Goeker M."/>
        </authorList>
    </citation>
    <scope>NUCLEOTIDE SEQUENCE [LARGE SCALE GENOMIC DNA]</scope>
    <source>
        <strain evidence="2 3">DSM 22368</strain>
    </source>
</reference>
<evidence type="ECO:0000313" key="2">
    <source>
        <dbReference type="EMBL" id="MBB6521331.1"/>
    </source>
</evidence>
<name>A0A7X0JU20_9GAMM</name>
<keyword evidence="1" id="KW-0472">Membrane</keyword>
<dbReference type="Proteomes" id="UP000528457">
    <property type="component" value="Unassembled WGS sequence"/>
</dbReference>
<organism evidence="2 3">
    <name type="scientific">Pseudoteredinibacter isoporae</name>
    <dbReference type="NCBI Taxonomy" id="570281"/>
    <lineage>
        <taxon>Bacteria</taxon>
        <taxon>Pseudomonadati</taxon>
        <taxon>Pseudomonadota</taxon>
        <taxon>Gammaproteobacteria</taxon>
        <taxon>Cellvibrionales</taxon>
        <taxon>Cellvibrionaceae</taxon>
        <taxon>Pseudoteredinibacter</taxon>
    </lineage>
</organism>
<keyword evidence="3" id="KW-1185">Reference proteome</keyword>
<proteinExistence type="predicted"/>
<sequence length="160" mass="17606">MMDKDQHIDAQAAKAALKDIESSQQNLQKAMRLPVWLSVFSSLSYGLIVFSWGMTEHENLWALGLYIGLGLFLASAALAMYSSKLMGLKANLIPKNKSGLLFYLVSVVAFGLLVLGGRTLRLEGFASAPHIAAFLSAALMFYFQYWHPAGEMQRIGADDE</sequence>
<comment type="caution">
    <text evidence="2">The sequence shown here is derived from an EMBL/GenBank/DDBJ whole genome shotgun (WGS) entry which is preliminary data.</text>
</comment>
<feature type="transmembrane region" description="Helical" evidence="1">
    <location>
        <begin position="100"/>
        <end position="120"/>
    </location>
</feature>
<protein>
    <submittedName>
        <fullName evidence="2">Asparagine N-glycosylation enzyme membrane subunit Stt3</fullName>
    </submittedName>
</protein>
<keyword evidence="1" id="KW-0812">Transmembrane</keyword>
<keyword evidence="1" id="KW-1133">Transmembrane helix</keyword>
<evidence type="ECO:0000256" key="1">
    <source>
        <dbReference type="SAM" id="Phobius"/>
    </source>
</evidence>
<dbReference type="RefSeq" id="WP_166848799.1">
    <property type="nucleotide sequence ID" value="NZ_JAAONY010000001.1"/>
</dbReference>